<gene>
    <name evidence="2" type="ORF">BJ983_005178</name>
</gene>
<protein>
    <submittedName>
        <fullName evidence="2">Uncharacterized membrane protein YoaK (UPF0700 family)</fullName>
    </submittedName>
</protein>
<evidence type="ECO:0000313" key="2">
    <source>
        <dbReference type="EMBL" id="NYD39076.1"/>
    </source>
</evidence>
<reference evidence="2 3" key="1">
    <citation type="submission" date="2020-07" db="EMBL/GenBank/DDBJ databases">
        <title>Sequencing the genomes of 1000 actinobacteria strains.</title>
        <authorList>
            <person name="Klenk H.-P."/>
        </authorList>
    </citation>
    <scope>NUCLEOTIDE SEQUENCE [LARGE SCALE GENOMIC DNA]</scope>
    <source>
        <strain evidence="2 3">DSM 45772</strain>
    </source>
</reference>
<name>A0A7Y9E128_9PSEU</name>
<evidence type="ECO:0000256" key="1">
    <source>
        <dbReference type="SAM" id="Phobius"/>
    </source>
</evidence>
<feature type="transmembrane region" description="Helical" evidence="1">
    <location>
        <begin position="128"/>
        <end position="149"/>
    </location>
</feature>
<dbReference type="InterPro" id="IPR010699">
    <property type="entry name" value="DUF1275"/>
</dbReference>
<evidence type="ECO:0000313" key="3">
    <source>
        <dbReference type="Proteomes" id="UP000535890"/>
    </source>
</evidence>
<keyword evidence="1" id="KW-1133">Transmembrane helix</keyword>
<accession>A0A7Y9E128</accession>
<comment type="caution">
    <text evidence="2">The sequence shown here is derived from an EMBL/GenBank/DDBJ whole genome shotgun (WGS) entry which is preliminary data.</text>
</comment>
<keyword evidence="1" id="KW-0812">Transmembrane</keyword>
<keyword evidence="3" id="KW-1185">Reference proteome</keyword>
<feature type="transmembrane region" description="Helical" evidence="1">
    <location>
        <begin position="12"/>
        <end position="36"/>
    </location>
</feature>
<keyword evidence="1" id="KW-0472">Membrane</keyword>
<dbReference type="RefSeq" id="WP_179796439.1">
    <property type="nucleotide sequence ID" value="NZ_BAABHP010000022.1"/>
</dbReference>
<dbReference type="Pfam" id="PF06912">
    <property type="entry name" value="DUF1275"/>
    <property type="match status" value="1"/>
</dbReference>
<dbReference type="AlphaFoldDB" id="A0A7Y9E128"/>
<sequence length="358" mass="37187">MTGFDHPERRPGLLSAVTIVLTAAAGAIDVVTFFAFNEVFASTMTGNLVLLGLGIGQGDWYQALDNVVAITGYCSGLVVGTLVCGIAMRRLPWRNAVGVALTVELALLIAVGVFFYSVDDEALAQPRVVVLVLGAGLAMGIQAAAMRYVGPAGTPTSFLSGTVTNWVSSLVELHQPFRWNWNSPLRIAIIVVAAGGNAVVARVEPDFAFVVPVLLVALAIGLMAIVTRANHGGLVAGEPEFAPDPQTEVPDAEATVEEHHVVDEAPADGIGRLTGRVVDGAGGPSPAAVTLVDMAGEQVARVHTEPDGRYDLRPPEAGEFVLICTPHRMGGDAARPRAVVVTVGGESVEHDVVLGAPA</sequence>
<dbReference type="PANTHER" id="PTHR37314">
    <property type="entry name" value="SLR0142 PROTEIN"/>
    <property type="match status" value="1"/>
</dbReference>
<feature type="transmembrane region" description="Helical" evidence="1">
    <location>
        <begin position="207"/>
        <end position="226"/>
    </location>
</feature>
<dbReference type="EMBL" id="JACCBN010000001">
    <property type="protein sequence ID" value="NYD39076.1"/>
    <property type="molecule type" value="Genomic_DNA"/>
</dbReference>
<feature type="transmembrane region" description="Helical" evidence="1">
    <location>
        <begin position="67"/>
        <end position="88"/>
    </location>
</feature>
<organism evidence="2 3">
    <name type="scientific">Actinomycetospora corticicola</name>
    <dbReference type="NCBI Taxonomy" id="663602"/>
    <lineage>
        <taxon>Bacteria</taxon>
        <taxon>Bacillati</taxon>
        <taxon>Actinomycetota</taxon>
        <taxon>Actinomycetes</taxon>
        <taxon>Pseudonocardiales</taxon>
        <taxon>Pseudonocardiaceae</taxon>
        <taxon>Actinomycetospora</taxon>
    </lineage>
</organism>
<dbReference type="Proteomes" id="UP000535890">
    <property type="component" value="Unassembled WGS sequence"/>
</dbReference>
<proteinExistence type="predicted"/>
<feature type="transmembrane region" description="Helical" evidence="1">
    <location>
        <begin position="95"/>
        <end position="116"/>
    </location>
</feature>
<dbReference type="PANTHER" id="PTHR37314:SF4">
    <property type="entry name" value="UPF0700 TRANSMEMBRANE PROTEIN YOAK"/>
    <property type="match status" value="1"/>
</dbReference>